<sequence length="95" mass="11576">MPSNFVFDGRNGISKVGALLDLIRFGWRSQGHHRELQRLSRQLYDECEFPVRYEEGQSVLYRVLQEDRYPRKFYYHTVFEQRLKKHWITPGQHFS</sequence>
<evidence type="ECO:0000313" key="2">
    <source>
        <dbReference type="Proteomes" id="UP000680638"/>
    </source>
</evidence>
<organism evidence="1 2">
    <name type="scientific">Paenibacillus cookii</name>
    <dbReference type="NCBI Taxonomy" id="157839"/>
    <lineage>
        <taxon>Bacteria</taxon>
        <taxon>Bacillati</taxon>
        <taxon>Bacillota</taxon>
        <taxon>Bacilli</taxon>
        <taxon>Bacillales</taxon>
        <taxon>Paenibacillaceae</taxon>
        <taxon>Paenibacillus</taxon>
    </lineage>
</organism>
<protein>
    <submittedName>
        <fullName evidence="1">Uncharacterized protein</fullName>
    </submittedName>
</protein>
<comment type="caution">
    <text evidence="1">The sequence shown here is derived from an EMBL/GenBank/DDBJ whole genome shotgun (WGS) entry which is preliminary data.</text>
</comment>
<dbReference type="EMBL" id="BORW01000002">
    <property type="protein sequence ID" value="GIO65911.1"/>
    <property type="molecule type" value="Genomic_DNA"/>
</dbReference>
<reference evidence="1 2" key="1">
    <citation type="submission" date="2021-03" db="EMBL/GenBank/DDBJ databases">
        <title>Antimicrobial resistance genes in bacteria isolated from Japanese honey, and their potential for conferring macrolide and lincosamide resistance in the American foulbrood pathogen Paenibacillus larvae.</title>
        <authorList>
            <person name="Okamoto M."/>
            <person name="Kumagai M."/>
            <person name="Kanamori H."/>
            <person name="Takamatsu D."/>
        </authorList>
    </citation>
    <scope>NUCLEOTIDE SEQUENCE [LARGE SCALE GENOMIC DNA]</scope>
    <source>
        <strain evidence="1 2">J21TS3</strain>
    </source>
</reference>
<dbReference type="Proteomes" id="UP000680638">
    <property type="component" value="Unassembled WGS sequence"/>
</dbReference>
<keyword evidence="2" id="KW-1185">Reference proteome</keyword>
<gene>
    <name evidence="1" type="ORF">J21TS3_07320</name>
</gene>
<proteinExistence type="predicted"/>
<accession>A0ABQ4LT34</accession>
<name>A0ABQ4LT34_9BACL</name>
<evidence type="ECO:0000313" key="1">
    <source>
        <dbReference type="EMBL" id="GIO65911.1"/>
    </source>
</evidence>